<keyword evidence="2 4" id="KW-0808">Transferase</keyword>
<proteinExistence type="inferred from homology"/>
<dbReference type="RefSeq" id="WP_307201638.1">
    <property type="nucleotide sequence ID" value="NZ_JAUSSU010000002.1"/>
</dbReference>
<dbReference type="EC" id="2.3.1.51" evidence="4"/>
<dbReference type="EMBL" id="JAUSSU010000002">
    <property type="protein sequence ID" value="MDQ0111559.1"/>
    <property type="molecule type" value="Genomic_DNA"/>
</dbReference>
<dbReference type="InterPro" id="IPR004552">
    <property type="entry name" value="AGP_acyltrans"/>
</dbReference>
<dbReference type="SMART" id="SM00563">
    <property type="entry name" value="PlsC"/>
    <property type="match status" value="1"/>
</dbReference>
<accession>A0ABT9TW08</accession>
<dbReference type="PANTHER" id="PTHR10434">
    <property type="entry name" value="1-ACYL-SN-GLYCEROL-3-PHOSPHATE ACYLTRANSFERASE"/>
    <property type="match status" value="1"/>
</dbReference>
<keyword evidence="4" id="KW-0444">Lipid biosynthesis</keyword>
<dbReference type="Proteomes" id="UP001229346">
    <property type="component" value="Unassembled WGS sequence"/>
</dbReference>
<evidence type="ECO:0000256" key="4">
    <source>
        <dbReference type="RuleBase" id="RU361267"/>
    </source>
</evidence>
<gene>
    <name evidence="6" type="ORF">J2T15_000992</name>
</gene>
<feature type="domain" description="Phospholipid/glycerol acyltransferase" evidence="5">
    <location>
        <begin position="34"/>
        <end position="144"/>
    </location>
</feature>
<organism evidence="6 7">
    <name type="scientific">Paenibacillus harenae</name>
    <dbReference type="NCBI Taxonomy" id="306543"/>
    <lineage>
        <taxon>Bacteria</taxon>
        <taxon>Bacillati</taxon>
        <taxon>Bacillota</taxon>
        <taxon>Bacilli</taxon>
        <taxon>Bacillales</taxon>
        <taxon>Paenibacillaceae</taxon>
        <taxon>Paenibacillus</taxon>
    </lineage>
</organism>
<dbReference type="Pfam" id="PF01553">
    <property type="entry name" value="Acyltransferase"/>
    <property type="match status" value="1"/>
</dbReference>
<evidence type="ECO:0000256" key="1">
    <source>
        <dbReference type="ARBA" id="ARBA00008655"/>
    </source>
</evidence>
<keyword evidence="4" id="KW-1208">Phospholipid metabolism</keyword>
<dbReference type="InterPro" id="IPR002123">
    <property type="entry name" value="Plipid/glycerol_acylTrfase"/>
</dbReference>
<keyword evidence="4" id="KW-0443">Lipid metabolism</keyword>
<dbReference type="SUPFAM" id="SSF69593">
    <property type="entry name" value="Glycerol-3-phosphate (1)-acyltransferase"/>
    <property type="match status" value="1"/>
</dbReference>
<reference evidence="6 7" key="1">
    <citation type="submission" date="2023-07" db="EMBL/GenBank/DDBJ databases">
        <title>Sorghum-associated microbial communities from plants grown in Nebraska, USA.</title>
        <authorList>
            <person name="Schachtman D."/>
        </authorList>
    </citation>
    <scope>NUCLEOTIDE SEQUENCE [LARGE SCALE GENOMIC DNA]</scope>
    <source>
        <strain evidence="6 7">CC482</strain>
    </source>
</reference>
<sequence>MLYRIFRFLLRVIYTLLFRVEARGTENIPADGAVVLASNHLSVLDPPTVGIKIRRKVHFMAKEELFKIPVFGSLIRSFGAFPVKRGGVSKDAIKSAISLLKEGNVLGIFPEGTRNSQEGMAKKGASLIAIRSGAAVVPVAIIGKYSLFRKMVVCYGKPIDLKPFIEEGAPDMLEQVTDAIMARIREIAAQQS</sequence>
<comment type="domain">
    <text evidence="4">The HXXXXD motif is essential for acyltransferase activity and may constitute the binding site for the phosphate moiety of the glycerol-3-phosphate.</text>
</comment>
<keyword evidence="3 4" id="KW-0012">Acyltransferase</keyword>
<comment type="catalytic activity">
    <reaction evidence="4">
        <text>a 1-acyl-sn-glycero-3-phosphate + an acyl-CoA = a 1,2-diacyl-sn-glycero-3-phosphate + CoA</text>
        <dbReference type="Rhea" id="RHEA:19709"/>
        <dbReference type="ChEBI" id="CHEBI:57287"/>
        <dbReference type="ChEBI" id="CHEBI:57970"/>
        <dbReference type="ChEBI" id="CHEBI:58342"/>
        <dbReference type="ChEBI" id="CHEBI:58608"/>
        <dbReference type="EC" id="2.3.1.51"/>
    </reaction>
</comment>
<name>A0ABT9TW08_PAEHA</name>
<dbReference type="NCBIfam" id="TIGR00530">
    <property type="entry name" value="AGP_acyltrn"/>
    <property type="match status" value="1"/>
</dbReference>
<dbReference type="GO" id="GO:0003841">
    <property type="term" value="F:1-acylglycerol-3-phosphate O-acyltransferase activity"/>
    <property type="evidence" value="ECO:0007669"/>
    <property type="project" value="UniProtKB-EC"/>
</dbReference>
<keyword evidence="4" id="KW-0594">Phospholipid biosynthesis</keyword>
<dbReference type="PANTHER" id="PTHR10434:SF11">
    <property type="entry name" value="1-ACYL-SN-GLYCEROL-3-PHOSPHATE ACYLTRANSFERASE"/>
    <property type="match status" value="1"/>
</dbReference>
<evidence type="ECO:0000256" key="3">
    <source>
        <dbReference type="ARBA" id="ARBA00023315"/>
    </source>
</evidence>
<keyword evidence="7" id="KW-1185">Reference proteome</keyword>
<evidence type="ECO:0000256" key="2">
    <source>
        <dbReference type="ARBA" id="ARBA00022679"/>
    </source>
</evidence>
<comment type="similarity">
    <text evidence="1 4">Belongs to the 1-acyl-sn-glycerol-3-phosphate acyltransferase family.</text>
</comment>
<comment type="caution">
    <text evidence="6">The sequence shown here is derived from an EMBL/GenBank/DDBJ whole genome shotgun (WGS) entry which is preliminary data.</text>
</comment>
<evidence type="ECO:0000313" key="7">
    <source>
        <dbReference type="Proteomes" id="UP001229346"/>
    </source>
</evidence>
<evidence type="ECO:0000313" key="6">
    <source>
        <dbReference type="EMBL" id="MDQ0111559.1"/>
    </source>
</evidence>
<evidence type="ECO:0000259" key="5">
    <source>
        <dbReference type="SMART" id="SM00563"/>
    </source>
</evidence>
<dbReference type="CDD" id="cd07989">
    <property type="entry name" value="LPLAT_AGPAT-like"/>
    <property type="match status" value="1"/>
</dbReference>
<protein>
    <recommendedName>
        <fullName evidence="4">1-acyl-sn-glycerol-3-phosphate acyltransferase</fullName>
        <ecNumber evidence="4">2.3.1.51</ecNumber>
    </recommendedName>
</protein>